<dbReference type="Pfam" id="PF00535">
    <property type="entry name" value="Glycos_transf_2"/>
    <property type="match status" value="1"/>
</dbReference>
<dbReference type="EMBL" id="WIBF01000009">
    <property type="protein sequence ID" value="MQQ09577.1"/>
    <property type="molecule type" value="Genomic_DNA"/>
</dbReference>
<keyword evidence="2" id="KW-0808">Transferase</keyword>
<gene>
    <name evidence="2" type="ORF">GFB49_14000</name>
</gene>
<dbReference type="InterPro" id="IPR001173">
    <property type="entry name" value="Glyco_trans_2-like"/>
</dbReference>
<protein>
    <submittedName>
        <fullName evidence="2">Glycosyltransferase</fullName>
    </submittedName>
</protein>
<dbReference type="GO" id="GO:0016740">
    <property type="term" value="F:transferase activity"/>
    <property type="evidence" value="ECO:0007669"/>
    <property type="project" value="UniProtKB-KW"/>
</dbReference>
<dbReference type="Gene3D" id="3.90.550.10">
    <property type="entry name" value="Spore Coat Polysaccharide Biosynthesis Protein SpsA, Chain A"/>
    <property type="match status" value="1"/>
</dbReference>
<feature type="domain" description="Glycosyltransferase 2-like" evidence="1">
    <location>
        <begin position="28"/>
        <end position="191"/>
    </location>
</feature>
<dbReference type="SUPFAM" id="SSF53448">
    <property type="entry name" value="Nucleotide-diphospho-sugar transferases"/>
    <property type="match status" value="1"/>
</dbReference>
<dbReference type="AlphaFoldDB" id="A0A843YLM8"/>
<organism evidence="2 3">
    <name type="scientific">Tritonibacter litoralis</name>
    <dbReference type="NCBI Taxonomy" id="2662264"/>
    <lineage>
        <taxon>Bacteria</taxon>
        <taxon>Pseudomonadati</taxon>
        <taxon>Pseudomonadota</taxon>
        <taxon>Alphaproteobacteria</taxon>
        <taxon>Rhodobacterales</taxon>
        <taxon>Paracoccaceae</taxon>
        <taxon>Tritonibacter</taxon>
    </lineage>
</organism>
<dbReference type="Proteomes" id="UP000444174">
    <property type="component" value="Unassembled WGS sequence"/>
</dbReference>
<reference evidence="2 3" key="1">
    <citation type="submission" date="2019-10" db="EMBL/GenBank/DDBJ databases">
        <title>Epibacterium sp. nov., isolated from seawater.</title>
        <authorList>
            <person name="Zhang X."/>
            <person name="Li N."/>
        </authorList>
    </citation>
    <scope>NUCLEOTIDE SEQUENCE [LARGE SCALE GENOMIC DNA]</scope>
    <source>
        <strain evidence="2 3">SM1979</strain>
    </source>
</reference>
<proteinExistence type="predicted"/>
<dbReference type="CDD" id="cd00761">
    <property type="entry name" value="Glyco_tranf_GTA_type"/>
    <property type="match status" value="1"/>
</dbReference>
<comment type="caution">
    <text evidence="2">The sequence shown here is derived from an EMBL/GenBank/DDBJ whole genome shotgun (WGS) entry which is preliminary data.</text>
</comment>
<dbReference type="InterPro" id="IPR029044">
    <property type="entry name" value="Nucleotide-diphossugar_trans"/>
</dbReference>
<dbReference type="InterPro" id="IPR050834">
    <property type="entry name" value="Glycosyltransf_2"/>
</dbReference>
<dbReference type="PANTHER" id="PTHR43685">
    <property type="entry name" value="GLYCOSYLTRANSFERASE"/>
    <property type="match status" value="1"/>
</dbReference>
<evidence type="ECO:0000259" key="1">
    <source>
        <dbReference type="Pfam" id="PF00535"/>
    </source>
</evidence>
<name>A0A843YLM8_9RHOB</name>
<keyword evidence="3" id="KW-1185">Reference proteome</keyword>
<evidence type="ECO:0000313" key="3">
    <source>
        <dbReference type="Proteomes" id="UP000444174"/>
    </source>
</evidence>
<evidence type="ECO:0000313" key="2">
    <source>
        <dbReference type="EMBL" id="MQQ09577.1"/>
    </source>
</evidence>
<accession>A0A843YLM8</accession>
<sequence>MLALPGPPPRAPNRSLLLMSHNPTPRVSVVIPCYNREDTVQEAVNSVLAQSFRDLEVVAVDDGSTDGTWDMLQQIDDPRLRCARNPNKGVCTARNHGVSLSNGAPWIAFQDSDDIWLPQKLEQQMARLARADFVASYCGMQVKADADPETPVQDRFPDPAISPLDGDILPSLARRSFLSTQMLVIRRDVFDAVGGFDTALQALVDWELMLRVAGQGAVDFVDQDLVVQRMSDNSITRNAAKRLAAQAYILDKHHALIAQYPGVLAHHHHRLAGAYRMAGEFATAATHARSALGQAPANLKYLLNTLYLQGRARLG</sequence>
<dbReference type="PANTHER" id="PTHR43685:SF2">
    <property type="entry name" value="GLYCOSYLTRANSFERASE 2-LIKE DOMAIN-CONTAINING PROTEIN"/>
    <property type="match status" value="1"/>
</dbReference>